<dbReference type="InterPro" id="IPR002942">
    <property type="entry name" value="S4_RNA-bd"/>
</dbReference>
<feature type="compositionally biased region" description="Acidic residues" evidence="11">
    <location>
        <begin position="1328"/>
        <end position="1340"/>
    </location>
</feature>
<dbReference type="FunFam" id="3.10.290.10:FF:000025">
    <property type="entry name" value="30S ribosomal subunit S4"/>
    <property type="match status" value="1"/>
</dbReference>
<evidence type="ECO:0000256" key="10">
    <source>
        <dbReference type="PROSITE-ProRule" id="PRU00182"/>
    </source>
</evidence>
<evidence type="ECO:0000259" key="12">
    <source>
        <dbReference type="SMART" id="SM00363"/>
    </source>
</evidence>
<dbReference type="InterPro" id="IPR018079">
    <property type="entry name" value="Ribosomal_uS4_CS"/>
</dbReference>
<evidence type="ECO:0000256" key="9">
    <source>
        <dbReference type="ARBA" id="ARBA00071419"/>
    </source>
</evidence>
<dbReference type="InterPro" id="IPR022801">
    <property type="entry name" value="Ribosomal_uS4"/>
</dbReference>
<gene>
    <name evidence="13" type="ORF">GQ26_0161330</name>
</gene>
<dbReference type="InterPro" id="IPR036986">
    <property type="entry name" value="S4_RNA-bd_sf"/>
</dbReference>
<dbReference type="SMART" id="SM00363">
    <property type="entry name" value="S4"/>
    <property type="match status" value="1"/>
</dbReference>
<dbReference type="CDD" id="cd00165">
    <property type="entry name" value="S4"/>
    <property type="match status" value="1"/>
</dbReference>
<accession>A0A093V3H4</accession>
<feature type="compositionally biased region" description="Basic and acidic residues" evidence="11">
    <location>
        <begin position="1341"/>
        <end position="1357"/>
    </location>
</feature>
<feature type="region of interest" description="Disordered" evidence="11">
    <location>
        <begin position="235"/>
        <end position="296"/>
    </location>
</feature>
<keyword evidence="4 10" id="KW-0694">RNA-binding</keyword>
<feature type="compositionally biased region" description="Polar residues" evidence="11">
    <location>
        <begin position="1554"/>
        <end position="1574"/>
    </location>
</feature>
<evidence type="ECO:0000256" key="11">
    <source>
        <dbReference type="SAM" id="MobiDB-lite"/>
    </source>
</evidence>
<dbReference type="GO" id="GO:0042274">
    <property type="term" value="P:ribosomal small subunit biogenesis"/>
    <property type="evidence" value="ECO:0007669"/>
    <property type="project" value="TreeGrafter"/>
</dbReference>
<feature type="region of interest" description="Disordered" evidence="11">
    <location>
        <begin position="1093"/>
        <end position="1120"/>
    </location>
</feature>
<comment type="caution">
    <text evidence="13">The sequence shown here is derived from an EMBL/GenBank/DDBJ whole genome shotgun (WGS) entry which is preliminary data.</text>
</comment>
<feature type="compositionally biased region" description="Polar residues" evidence="11">
    <location>
        <begin position="1282"/>
        <end position="1292"/>
    </location>
</feature>
<evidence type="ECO:0000256" key="8">
    <source>
        <dbReference type="ARBA" id="ARBA00037226"/>
    </source>
</evidence>
<protein>
    <recommendedName>
        <fullName evidence="9">Small ribosomal subunit protein uS4m</fullName>
    </recommendedName>
</protein>
<feature type="domain" description="RNA-binding S4" evidence="12">
    <location>
        <begin position="918"/>
        <end position="978"/>
    </location>
</feature>
<dbReference type="GO" id="GO:0019843">
    <property type="term" value="F:rRNA binding"/>
    <property type="evidence" value="ECO:0007669"/>
    <property type="project" value="UniProtKB-KW"/>
</dbReference>
<feature type="region of interest" description="Disordered" evidence="11">
    <location>
        <begin position="992"/>
        <end position="1026"/>
    </location>
</feature>
<evidence type="ECO:0000313" key="13">
    <source>
        <dbReference type="EMBL" id="KFX47092.1"/>
    </source>
</evidence>
<comment type="similarity">
    <text evidence="2">Belongs to the universal ribosomal protein uS4 family.</text>
</comment>
<dbReference type="Pfam" id="PF21046">
    <property type="entry name" value="Rad26-like_C"/>
    <property type="match status" value="1"/>
</dbReference>
<feature type="compositionally biased region" description="Low complexity" evidence="11">
    <location>
        <begin position="1293"/>
        <end position="1304"/>
    </location>
</feature>
<keyword evidence="3 10" id="KW-0699">rRNA-binding</keyword>
<keyword evidence="5 13" id="KW-0689">Ribosomal protein</keyword>
<feature type="compositionally biased region" description="Pro residues" evidence="11">
    <location>
        <begin position="1578"/>
        <end position="1601"/>
    </location>
</feature>
<feature type="compositionally biased region" description="Basic and acidic residues" evidence="11">
    <location>
        <begin position="1009"/>
        <end position="1026"/>
    </location>
</feature>
<evidence type="ECO:0000256" key="5">
    <source>
        <dbReference type="ARBA" id="ARBA00022980"/>
    </source>
</evidence>
<evidence type="ECO:0000256" key="2">
    <source>
        <dbReference type="ARBA" id="ARBA00007465"/>
    </source>
</evidence>
<keyword evidence="6" id="KW-0496">Mitochondrion</keyword>
<dbReference type="GO" id="GO:0003735">
    <property type="term" value="F:structural constituent of ribosome"/>
    <property type="evidence" value="ECO:0007669"/>
    <property type="project" value="TreeGrafter"/>
</dbReference>
<sequence>MDSDDEFLDDGLDFDAIPAGTLLQLEQSAWQATQQAPQPGGRTQSTSVQTNRNHLNHDLRYSAPPQRQSGFYGDVEVIDLDADILDNDEPLEDVVDSNPPVAQNVLHGRAPSQREYTPVQTRYVQPVQHNHDHEIGARIEEFSRQYDAINEQLALAREDATKKAGEVAILRANLTKQAKEFERTIASLRTQLTDLTTKNKGVQQAAIDDRQKLETENLFLREELRDETLRVNNLRAKKRTEAPQTPRKQRTLPFRDGFDDDEIGVLSPTKSSGGRSKRGTPTVSGKRKRKVSDAPIPMAPLQLSQEIGAMDAETLALNSMDTVADERQHVPGEGIEEGFYMTQILNHRNHPNSESDLEVMAGLAFPSEPDRKISSIVLETMSGVTSNYAVKYAHCLIQLWDRALVEKFYKVIPVFMASIKFILLLDLYSISPQLITELAGILQASIYVNAATRFEHSAVSSKVKGESRRTPQTVLHTDVDSTFALEIMYLLALACRQDDESHEHLWRNIHFDILLMTLNDHQPLQDIVLSLKILSTSLRQNSFGTILPTEEEQRQVEFHFIERVTCLLFQRIEPDEGEEDYLPLQICQMRLEALTFLEMITFYSFDMMADASKTAIISYPLVLPRLFRTLYDEMDRLYTLCPEHSIRTALINRLMHLIFKLIRSGGGKDLHEGLSRLSGTKQKHRLVLSRLAFSEGQFLESGITEETMEMARQLLEEEDMSPEEAEALFDAFPSGGRLSGREELEQSMTVRLETKLHTRKICPPEVKEAKEYACQRPKRPLDKPVLRAVQCRDQSVVARLDDRGHPNKKIRQSWSKYNLYNLHRFRAPPTANRTFFQQKWTAKSTARSYHGEQIRESQWTRMFSRRLASVVSMNPQQLARDDGSIISAGRGSGLESEGKTLTPKRTPYTNMTFAPLERRLDVAIFRAMFASSTRQARQFVVHGAVTVNGKKMQFPGYLLNPGDLFQVEPERVMFATGAPKNKFERRETRLAKRAASKTDEAENSEESTTETKAEEEVSKEVQDPKETLQRLLAQAKTIMSREKDVLPAKKKQELRGFQKVVRSVLSKSATSTILADSLESQFSELLGLLKAKKAESGPSRRNKKDAATKTDDVVAEDSTSGLSEELKEAFRQAAENPNSVDASELTEDEFEILKQAIAQMRDNPVDASKPYATPWRPRDFMNAFAFIPRYLEVNHKICAAVYLRHPVARPGYSEVPSPFGESIQTPAFAWYLRRRSGDSTSSGCWHREQRQQQAQQQAQPQQQQQSARQDNGYGRWRLPSVMQPSGQAANDKNSSNHTSSSAANGRATPPRDASMARPESIISASVSGDDDEEDEEDGDAEERGDSEGEDIHFRSSRNEANPAATSSTNGAEKQARQPGQRLGERMPPLGYPPQPGFRNNHARRLNTEEEIKLFELCIKHSSTFGERSKLCEWWKNIANEFIENYGGPYSWHSVRRKVDLVTRQRIKYLADLKEGKIEADQATDPWKKVLDEWIPTWEKFEVSEKRRIEVRDQRAAMRKRKEPPTAVATTASGSSPSSPAPSSSTPATKRKSTGDTPSASVAQPSGSWQATPNKLTPGPSPYGPGPYPLPAGPMGPPPPSTPGMKMPDGYDTMFRSPAHPATHPLYPYPSPQPYYAPPLATPPGSAVDSNLTSAVLETLTKLNKHLEKADRTSSPIVAALTGNQNNDKDTNNTATENGVSSSSSTPDQADAEGSQGTETAIPPAALKKLRNELRAEFETELAKIREAFTSKLDSLEQAQEMIMEMLRQEPGRESST</sequence>
<feature type="region of interest" description="Disordered" evidence="11">
    <location>
        <begin position="1665"/>
        <end position="1724"/>
    </location>
</feature>
<dbReference type="PANTHER" id="PTHR11831:SF4">
    <property type="entry name" value="SMALL RIBOSOMAL SUBUNIT PROTEIN US4M"/>
    <property type="match status" value="1"/>
</dbReference>
<feature type="compositionally biased region" description="Low complexity" evidence="11">
    <location>
        <begin position="1524"/>
        <end position="1547"/>
    </location>
</feature>
<dbReference type="Pfam" id="PF01479">
    <property type="entry name" value="S4"/>
    <property type="match status" value="1"/>
</dbReference>
<dbReference type="Gene3D" id="3.10.290.10">
    <property type="entry name" value="RNA-binding S4 domain"/>
    <property type="match status" value="1"/>
</dbReference>
<feature type="compositionally biased region" description="Low complexity" evidence="11">
    <location>
        <begin position="1251"/>
        <end position="1269"/>
    </location>
</feature>
<dbReference type="PANTHER" id="PTHR11831">
    <property type="entry name" value="30S 40S RIBOSOMAL PROTEIN"/>
    <property type="match status" value="1"/>
</dbReference>
<keyword evidence="7" id="KW-0687">Ribonucleoprotein</keyword>
<dbReference type="HOGENOM" id="CLU_238696_0_0_1"/>
<dbReference type="PROSITE" id="PS50889">
    <property type="entry name" value="S4"/>
    <property type="match status" value="1"/>
</dbReference>
<dbReference type="InterPro" id="IPR048379">
    <property type="entry name" value="Rad26-like_C"/>
</dbReference>
<feature type="region of interest" description="Disordered" evidence="11">
    <location>
        <begin position="29"/>
        <end position="49"/>
    </location>
</feature>
<evidence type="ECO:0000256" key="6">
    <source>
        <dbReference type="ARBA" id="ARBA00023128"/>
    </source>
</evidence>
<evidence type="ECO:0000256" key="4">
    <source>
        <dbReference type="ARBA" id="ARBA00022884"/>
    </source>
</evidence>
<feature type="compositionally biased region" description="Polar residues" evidence="11">
    <location>
        <begin position="268"/>
        <end position="283"/>
    </location>
</feature>
<dbReference type="EMBL" id="JPOX01000016">
    <property type="protein sequence ID" value="KFX47092.1"/>
    <property type="molecule type" value="Genomic_DNA"/>
</dbReference>
<reference evidence="13" key="1">
    <citation type="journal article" date="2014" name="PLoS Genet.">
        <title>Signature Gene Expression Reveals Novel Clues to the Molecular Mechanisms of Dimorphic Transition in Penicillium marneffei.</title>
        <authorList>
            <person name="Yang E."/>
            <person name="Wang G."/>
            <person name="Cai J."/>
            <person name="Woo P.C."/>
            <person name="Lau S.K."/>
            <person name="Yuen K.-Y."/>
            <person name="Chow W.-N."/>
            <person name="Lin X."/>
        </authorList>
    </citation>
    <scope>NUCLEOTIDE SEQUENCE [LARGE SCALE GENOMIC DNA]</scope>
    <source>
        <strain evidence="13">PM1</strain>
    </source>
</reference>
<evidence type="ECO:0000256" key="3">
    <source>
        <dbReference type="ARBA" id="ARBA00022730"/>
    </source>
</evidence>
<dbReference type="Pfam" id="PF12331">
    <property type="entry name" value="Rad26-like_helical_rpts"/>
    <property type="match status" value="1"/>
</dbReference>
<dbReference type="InterPro" id="IPR022093">
    <property type="entry name" value="Rad26-like_helical"/>
</dbReference>
<evidence type="ECO:0000256" key="1">
    <source>
        <dbReference type="ARBA" id="ARBA00004173"/>
    </source>
</evidence>
<dbReference type="GO" id="GO:0005763">
    <property type="term" value="C:mitochondrial small ribosomal subunit"/>
    <property type="evidence" value="ECO:0007669"/>
    <property type="project" value="TreeGrafter"/>
</dbReference>
<comment type="subcellular location">
    <subcellularLocation>
        <location evidence="1">Mitochondrion</location>
    </subcellularLocation>
</comment>
<feature type="region of interest" description="Disordered" evidence="11">
    <location>
        <begin position="1240"/>
        <end position="1399"/>
    </location>
</feature>
<proteinExistence type="inferred from homology"/>
<name>A0A093V3H4_TALMA</name>
<feature type="region of interest" description="Disordered" evidence="11">
    <location>
        <begin position="885"/>
        <end position="906"/>
    </location>
</feature>
<evidence type="ECO:0000256" key="7">
    <source>
        <dbReference type="ARBA" id="ARBA00023274"/>
    </source>
</evidence>
<organism evidence="13">
    <name type="scientific">Talaromyces marneffei PM1</name>
    <dbReference type="NCBI Taxonomy" id="1077442"/>
    <lineage>
        <taxon>Eukaryota</taxon>
        <taxon>Fungi</taxon>
        <taxon>Dikarya</taxon>
        <taxon>Ascomycota</taxon>
        <taxon>Pezizomycotina</taxon>
        <taxon>Eurotiomycetes</taxon>
        <taxon>Eurotiomycetidae</taxon>
        <taxon>Eurotiales</taxon>
        <taxon>Trichocomaceae</taxon>
        <taxon>Talaromyces</taxon>
        <taxon>Talaromyces sect. Talaromyces</taxon>
    </lineage>
</organism>
<feature type="compositionally biased region" description="Polar residues" evidence="11">
    <location>
        <begin position="1681"/>
        <end position="1707"/>
    </location>
</feature>
<feature type="region of interest" description="Disordered" evidence="11">
    <location>
        <begin position="1513"/>
        <end position="1628"/>
    </location>
</feature>
<dbReference type="PROSITE" id="PS00632">
    <property type="entry name" value="RIBOSOMAL_S4"/>
    <property type="match status" value="1"/>
</dbReference>
<comment type="function">
    <text evidence="8">Component of the mitochondrial ribosome (mitoribosome), a dedicated translation machinery responsible for the synthesis of mitochondrial genome-encoded proteins, including at least some of the essential transmembrane subunits of the mitochondrial respiratory chain. The mitoribosomes are attached to the mitochondrial inner membrane and translation products are cotranslationally integrated into the membrane.</text>
</comment>
<dbReference type="SUPFAM" id="SSF55174">
    <property type="entry name" value="Alpha-L RNA-binding motif"/>
    <property type="match status" value="1"/>
</dbReference>